<evidence type="ECO:0000313" key="3">
    <source>
        <dbReference type="Proteomes" id="UP000469346"/>
    </source>
</evidence>
<evidence type="ECO:0000259" key="1">
    <source>
        <dbReference type="SMART" id="SM00471"/>
    </source>
</evidence>
<sequence>MSIPTRAECLGLLRAHRVPPHIVAHSLRVAQAGELLAGRLAAAGRRIDPTLVAAGCLLHDLTKMRSLETGEDHARTAAAVLEARGWAEAADVVGQHVRLRPEVLAAPPNEAQVVFYADKRVMHHRVVDLDERFADLVARYGVTPEKRERLRRLHAETRGLEARLFAGLDIGPGDLDRLNLDPLEDFEPWRERSPSSATPPSA</sequence>
<dbReference type="AlphaFoldDB" id="A0A6N9TPT3"/>
<name>A0A6N9TPT3_DISTH</name>
<dbReference type="Pfam" id="PF01966">
    <property type="entry name" value="HD"/>
    <property type="match status" value="1"/>
</dbReference>
<dbReference type="InterPro" id="IPR006675">
    <property type="entry name" value="HDIG_dom"/>
</dbReference>
<dbReference type="EMBL" id="JAAGRR010000129">
    <property type="protein sequence ID" value="NDY43179.1"/>
    <property type="molecule type" value="Genomic_DNA"/>
</dbReference>
<dbReference type="SMART" id="SM00471">
    <property type="entry name" value="HDc"/>
    <property type="match status" value="1"/>
</dbReference>
<accession>A0A6N9TPT3</accession>
<dbReference type="NCBIfam" id="TIGR00277">
    <property type="entry name" value="HDIG"/>
    <property type="match status" value="1"/>
</dbReference>
<dbReference type="InterPro" id="IPR003607">
    <property type="entry name" value="HD/PDEase_dom"/>
</dbReference>
<comment type="caution">
    <text evidence="2">The sequence shown here is derived from an EMBL/GenBank/DDBJ whole genome shotgun (WGS) entry which is preliminary data.</text>
</comment>
<proteinExistence type="predicted"/>
<organism evidence="2 3">
    <name type="scientific">Dissulfurirhabdus thermomarina</name>
    <dbReference type="NCBI Taxonomy" id="1765737"/>
    <lineage>
        <taxon>Bacteria</taxon>
        <taxon>Deltaproteobacteria</taxon>
        <taxon>Dissulfurirhabdaceae</taxon>
        <taxon>Dissulfurirhabdus</taxon>
    </lineage>
</organism>
<evidence type="ECO:0000313" key="2">
    <source>
        <dbReference type="EMBL" id="NDY43179.1"/>
    </source>
</evidence>
<dbReference type="SUPFAM" id="SSF109604">
    <property type="entry name" value="HD-domain/PDEase-like"/>
    <property type="match status" value="1"/>
</dbReference>
<keyword evidence="3" id="KW-1185">Reference proteome</keyword>
<dbReference type="Gene3D" id="1.10.3210.10">
    <property type="entry name" value="Hypothetical protein af1432"/>
    <property type="match status" value="1"/>
</dbReference>
<protein>
    <submittedName>
        <fullName evidence="2">HD domain-containing protein</fullName>
    </submittedName>
</protein>
<dbReference type="Proteomes" id="UP000469346">
    <property type="component" value="Unassembled WGS sequence"/>
</dbReference>
<dbReference type="InterPro" id="IPR006674">
    <property type="entry name" value="HD_domain"/>
</dbReference>
<feature type="domain" description="HD/PDEase" evidence="1">
    <location>
        <begin position="18"/>
        <end position="132"/>
    </location>
</feature>
<dbReference type="CDD" id="cd00077">
    <property type="entry name" value="HDc"/>
    <property type="match status" value="1"/>
</dbReference>
<dbReference type="RefSeq" id="WP_163299293.1">
    <property type="nucleotide sequence ID" value="NZ_JAAGRR010000129.1"/>
</dbReference>
<gene>
    <name evidence="2" type="ORF">G3N55_10040</name>
</gene>
<reference evidence="2 3" key="1">
    <citation type="submission" date="2020-02" db="EMBL/GenBank/DDBJ databases">
        <title>Comparative genomics of sulfur disproportionating microorganisms.</title>
        <authorList>
            <person name="Ward L.M."/>
            <person name="Bertran E."/>
            <person name="Johnston D.T."/>
        </authorList>
    </citation>
    <scope>NUCLEOTIDE SEQUENCE [LARGE SCALE GENOMIC DNA]</scope>
    <source>
        <strain evidence="2 3">DSM 100025</strain>
    </source>
</reference>